<gene>
    <name evidence="7" type="ORF">DXD17_12395</name>
</gene>
<keyword evidence="2 5" id="KW-0812">Transmembrane</keyword>
<proteinExistence type="predicted"/>
<dbReference type="EMBL" id="QSQN01000039">
    <property type="protein sequence ID" value="RGK37415.1"/>
    <property type="molecule type" value="Genomic_DNA"/>
</dbReference>
<sequence>METIVNTIILVLLWCINIFNGTGLDSAYHITQNTKNIVIIISILCFLIKEVNGRRLLVGKREFIIYGGMFCSFELSVFIAGFGFQAINYLWMFCLIYLISCMTLDDNTFLLSSLMCGIGGIGILYIYNNSSILSGWNENSIAMIGMDSFLLMLISLCFVKSIVKKIFLLCLSYIYIIFILPTDSRSSILFVVIGVLFAFNIIPKKIIYNGKNKITWFLLVPLIVAVCVIFVSNTKMFIKLDLWSYKQFQKPIFNGRNNIWKNGLDILSTKLFLGAGSIEVNGWHNSAVTCLVTYGCIGYIFWIKALKNMILRAFEWINDYIIQGCILSFFLLYFQQSVELGFISSKPSFTGYIVLGMIFGRIRYLWFCEVYEDADN</sequence>
<feature type="transmembrane region" description="Helical" evidence="5">
    <location>
        <begin position="340"/>
        <end position="359"/>
    </location>
</feature>
<feature type="transmembrane region" description="Helical" evidence="5">
    <location>
        <begin position="314"/>
        <end position="334"/>
    </location>
</feature>
<evidence type="ECO:0000256" key="1">
    <source>
        <dbReference type="ARBA" id="ARBA00004141"/>
    </source>
</evidence>
<evidence type="ECO:0000256" key="2">
    <source>
        <dbReference type="ARBA" id="ARBA00022692"/>
    </source>
</evidence>
<feature type="transmembrane region" description="Helical" evidence="5">
    <location>
        <begin position="140"/>
        <end position="159"/>
    </location>
</feature>
<feature type="transmembrane region" description="Helical" evidence="5">
    <location>
        <begin position="7"/>
        <end position="28"/>
    </location>
</feature>
<dbReference type="GO" id="GO:0016020">
    <property type="term" value="C:membrane"/>
    <property type="evidence" value="ECO:0007669"/>
    <property type="project" value="UniProtKB-SubCell"/>
</dbReference>
<dbReference type="InterPro" id="IPR007016">
    <property type="entry name" value="O-antigen_ligase-rel_domated"/>
</dbReference>
<comment type="caution">
    <text evidence="7">The sequence shown here is derived from an EMBL/GenBank/DDBJ whole genome shotgun (WGS) entry which is preliminary data.</text>
</comment>
<feature type="transmembrane region" description="Helical" evidence="5">
    <location>
        <begin position="109"/>
        <end position="128"/>
    </location>
</feature>
<feature type="transmembrane region" description="Helical" evidence="5">
    <location>
        <begin position="283"/>
        <end position="302"/>
    </location>
</feature>
<evidence type="ECO:0000256" key="4">
    <source>
        <dbReference type="ARBA" id="ARBA00023136"/>
    </source>
</evidence>
<dbReference type="Proteomes" id="UP000260793">
    <property type="component" value="Unassembled WGS sequence"/>
</dbReference>
<dbReference type="AlphaFoldDB" id="A0A3E4LJE1"/>
<accession>A0A3E4LJE1</accession>
<evidence type="ECO:0000256" key="5">
    <source>
        <dbReference type="SAM" id="Phobius"/>
    </source>
</evidence>
<feature type="transmembrane region" description="Helical" evidence="5">
    <location>
        <begin position="166"/>
        <end position="182"/>
    </location>
</feature>
<feature type="transmembrane region" description="Helical" evidence="5">
    <location>
        <begin position="34"/>
        <end position="51"/>
    </location>
</feature>
<keyword evidence="7" id="KW-0436">Ligase</keyword>
<keyword evidence="4 5" id="KW-0472">Membrane</keyword>
<comment type="subcellular location">
    <subcellularLocation>
        <location evidence="1">Membrane</location>
        <topology evidence="1">Multi-pass membrane protein</topology>
    </subcellularLocation>
</comment>
<name>A0A3E4LJE1_9FIRM</name>
<evidence type="ECO:0000259" key="6">
    <source>
        <dbReference type="Pfam" id="PF04932"/>
    </source>
</evidence>
<dbReference type="Pfam" id="PF04932">
    <property type="entry name" value="Wzy_C"/>
    <property type="match status" value="1"/>
</dbReference>
<organism evidence="7 8">
    <name type="scientific">[Ruminococcus] lactaris</name>
    <dbReference type="NCBI Taxonomy" id="46228"/>
    <lineage>
        <taxon>Bacteria</taxon>
        <taxon>Bacillati</taxon>
        <taxon>Bacillota</taxon>
        <taxon>Clostridia</taxon>
        <taxon>Lachnospirales</taxon>
        <taxon>Lachnospiraceae</taxon>
        <taxon>Mediterraneibacter</taxon>
    </lineage>
</organism>
<evidence type="ECO:0000256" key="3">
    <source>
        <dbReference type="ARBA" id="ARBA00022989"/>
    </source>
</evidence>
<feature type="domain" description="O-antigen ligase-related" evidence="6">
    <location>
        <begin position="174"/>
        <end position="302"/>
    </location>
</feature>
<dbReference type="GO" id="GO:0016874">
    <property type="term" value="F:ligase activity"/>
    <property type="evidence" value="ECO:0007669"/>
    <property type="project" value="UniProtKB-KW"/>
</dbReference>
<evidence type="ECO:0000313" key="7">
    <source>
        <dbReference type="EMBL" id="RGK37415.1"/>
    </source>
</evidence>
<keyword evidence="3 5" id="KW-1133">Transmembrane helix</keyword>
<evidence type="ECO:0000313" key="8">
    <source>
        <dbReference type="Proteomes" id="UP000260793"/>
    </source>
</evidence>
<protein>
    <submittedName>
        <fullName evidence="7">O-antigen ligase domain-containing protein</fullName>
    </submittedName>
</protein>
<feature type="transmembrane region" description="Helical" evidence="5">
    <location>
        <begin position="86"/>
        <end position="104"/>
    </location>
</feature>
<dbReference type="RefSeq" id="WP_117688589.1">
    <property type="nucleotide sequence ID" value="NZ_QSQN01000039.1"/>
</dbReference>
<feature type="transmembrane region" description="Helical" evidence="5">
    <location>
        <begin position="188"/>
        <end position="207"/>
    </location>
</feature>
<reference evidence="7 8" key="1">
    <citation type="submission" date="2018-08" db="EMBL/GenBank/DDBJ databases">
        <title>A genome reference for cultivated species of the human gut microbiota.</title>
        <authorList>
            <person name="Zou Y."/>
            <person name="Xue W."/>
            <person name="Luo G."/>
        </authorList>
    </citation>
    <scope>NUCLEOTIDE SEQUENCE [LARGE SCALE GENOMIC DNA]</scope>
    <source>
        <strain evidence="7 8">TF11-7</strain>
    </source>
</reference>
<feature type="transmembrane region" description="Helical" evidence="5">
    <location>
        <begin position="214"/>
        <end position="232"/>
    </location>
</feature>